<accession>A0AAJ0HXA4</accession>
<evidence type="ECO:0000313" key="4">
    <source>
        <dbReference type="Proteomes" id="UP001275084"/>
    </source>
</evidence>
<feature type="compositionally biased region" description="Basic and acidic residues" evidence="1">
    <location>
        <begin position="190"/>
        <end position="201"/>
    </location>
</feature>
<dbReference type="Pfam" id="PF13391">
    <property type="entry name" value="HNH_2"/>
    <property type="match status" value="1"/>
</dbReference>
<gene>
    <name evidence="3" type="ORF">B0T25DRAFT_62309</name>
</gene>
<reference evidence="3" key="1">
    <citation type="journal article" date="2023" name="Mol. Phylogenet. Evol.">
        <title>Genome-scale phylogeny and comparative genomics of the fungal order Sordariales.</title>
        <authorList>
            <person name="Hensen N."/>
            <person name="Bonometti L."/>
            <person name="Westerberg I."/>
            <person name="Brannstrom I.O."/>
            <person name="Guillou S."/>
            <person name="Cros-Aarteil S."/>
            <person name="Calhoun S."/>
            <person name="Haridas S."/>
            <person name="Kuo A."/>
            <person name="Mondo S."/>
            <person name="Pangilinan J."/>
            <person name="Riley R."/>
            <person name="LaButti K."/>
            <person name="Andreopoulos B."/>
            <person name="Lipzen A."/>
            <person name="Chen C."/>
            <person name="Yan M."/>
            <person name="Daum C."/>
            <person name="Ng V."/>
            <person name="Clum A."/>
            <person name="Steindorff A."/>
            <person name="Ohm R.A."/>
            <person name="Martin F."/>
            <person name="Silar P."/>
            <person name="Natvig D.O."/>
            <person name="Lalanne C."/>
            <person name="Gautier V."/>
            <person name="Ament-Velasquez S.L."/>
            <person name="Kruys A."/>
            <person name="Hutchinson M.I."/>
            <person name="Powell A.J."/>
            <person name="Barry K."/>
            <person name="Miller A.N."/>
            <person name="Grigoriev I.V."/>
            <person name="Debuchy R."/>
            <person name="Gladieux P."/>
            <person name="Hiltunen Thoren M."/>
            <person name="Johannesson H."/>
        </authorList>
    </citation>
    <scope>NUCLEOTIDE SEQUENCE</scope>
    <source>
        <strain evidence="3">CBS 955.72</strain>
    </source>
</reference>
<keyword evidence="4" id="KW-1185">Reference proteome</keyword>
<protein>
    <recommendedName>
        <fullName evidence="2">HNH nuclease domain-containing protein</fullName>
    </recommendedName>
</protein>
<proteinExistence type="predicted"/>
<dbReference type="AlphaFoldDB" id="A0AAJ0HXA4"/>
<feature type="domain" description="HNH nuclease" evidence="2">
    <location>
        <begin position="52"/>
        <end position="134"/>
    </location>
</feature>
<dbReference type="InterPro" id="IPR003615">
    <property type="entry name" value="HNH_nuc"/>
</dbReference>
<reference evidence="3" key="2">
    <citation type="submission" date="2023-06" db="EMBL/GenBank/DDBJ databases">
        <authorList>
            <consortium name="Lawrence Berkeley National Laboratory"/>
            <person name="Haridas S."/>
            <person name="Hensen N."/>
            <person name="Bonometti L."/>
            <person name="Westerberg I."/>
            <person name="Brannstrom I.O."/>
            <person name="Guillou S."/>
            <person name="Cros-Aarteil S."/>
            <person name="Calhoun S."/>
            <person name="Kuo A."/>
            <person name="Mondo S."/>
            <person name="Pangilinan J."/>
            <person name="Riley R."/>
            <person name="Labutti K."/>
            <person name="Andreopoulos B."/>
            <person name="Lipzen A."/>
            <person name="Chen C."/>
            <person name="Yanf M."/>
            <person name="Daum C."/>
            <person name="Ng V."/>
            <person name="Clum A."/>
            <person name="Steindorff A."/>
            <person name="Ohm R."/>
            <person name="Martin F."/>
            <person name="Silar P."/>
            <person name="Natvig D."/>
            <person name="Lalanne C."/>
            <person name="Gautier V."/>
            <person name="Ament-Velasquez S.L."/>
            <person name="Kruys A."/>
            <person name="Hutchinson M.I."/>
            <person name="Powell A.J."/>
            <person name="Barry K."/>
            <person name="Miller A.N."/>
            <person name="Grigoriev I.V."/>
            <person name="Debuchy R."/>
            <person name="Gladieux P."/>
            <person name="Thoren M.H."/>
            <person name="Johannesson H."/>
        </authorList>
    </citation>
    <scope>NUCLEOTIDE SEQUENCE</scope>
    <source>
        <strain evidence="3">CBS 955.72</strain>
    </source>
</reference>
<evidence type="ECO:0000256" key="1">
    <source>
        <dbReference type="SAM" id="MobiDB-lite"/>
    </source>
</evidence>
<evidence type="ECO:0000259" key="2">
    <source>
        <dbReference type="Pfam" id="PF13391"/>
    </source>
</evidence>
<dbReference type="EMBL" id="JAUIQD010000001">
    <property type="protein sequence ID" value="KAK3364378.1"/>
    <property type="molecule type" value="Genomic_DNA"/>
</dbReference>
<feature type="region of interest" description="Disordered" evidence="1">
    <location>
        <begin position="180"/>
        <end position="210"/>
    </location>
</feature>
<dbReference type="Proteomes" id="UP001275084">
    <property type="component" value="Unassembled WGS sequence"/>
</dbReference>
<name>A0AAJ0HXA4_9PEZI</name>
<sequence>MDWDDPLRHLAPISKQPAKKSTLSSKLSSISDEELTSLKVNVKLDRFGFACDTAHPQAAHIIPHAINSTNTRRIKLQYNLDASFWFLFGNNPMPPEIADDFVGGKPAVSDQPWNMVSLCSRLHTWWDKQYFGIEYTGHMPLQNDKVRIEARMQWLPIQSSVDRDNLHFIQKINLHKPDEFTDGLQRLPKTRGDRTSSEGRKERGRRRPHQFHIHSLHREF</sequence>
<organism evidence="3 4">
    <name type="scientific">Lasiosphaeria hispida</name>
    <dbReference type="NCBI Taxonomy" id="260671"/>
    <lineage>
        <taxon>Eukaryota</taxon>
        <taxon>Fungi</taxon>
        <taxon>Dikarya</taxon>
        <taxon>Ascomycota</taxon>
        <taxon>Pezizomycotina</taxon>
        <taxon>Sordariomycetes</taxon>
        <taxon>Sordariomycetidae</taxon>
        <taxon>Sordariales</taxon>
        <taxon>Lasiosphaeriaceae</taxon>
        <taxon>Lasiosphaeria</taxon>
    </lineage>
</organism>
<comment type="caution">
    <text evidence="3">The sequence shown here is derived from an EMBL/GenBank/DDBJ whole genome shotgun (WGS) entry which is preliminary data.</text>
</comment>
<evidence type="ECO:0000313" key="3">
    <source>
        <dbReference type="EMBL" id="KAK3364378.1"/>
    </source>
</evidence>